<dbReference type="GO" id="GO:0016887">
    <property type="term" value="F:ATP hydrolysis activity"/>
    <property type="evidence" value="ECO:0007669"/>
    <property type="project" value="InterPro"/>
</dbReference>
<evidence type="ECO:0000256" key="2">
    <source>
        <dbReference type="ARBA" id="ARBA00022448"/>
    </source>
</evidence>
<accession>A0A0F9B932</accession>
<dbReference type="GO" id="GO:0005524">
    <property type="term" value="F:ATP binding"/>
    <property type="evidence" value="ECO:0007669"/>
    <property type="project" value="UniProtKB-KW"/>
</dbReference>
<dbReference type="PROSITE" id="PS50893">
    <property type="entry name" value="ABC_TRANSPORTER_2"/>
    <property type="match status" value="1"/>
</dbReference>
<reference evidence="6" key="1">
    <citation type="journal article" date="2015" name="Nature">
        <title>Complex archaea that bridge the gap between prokaryotes and eukaryotes.</title>
        <authorList>
            <person name="Spang A."/>
            <person name="Saw J.H."/>
            <person name="Jorgensen S.L."/>
            <person name="Zaremba-Niedzwiedzka K."/>
            <person name="Martijn J."/>
            <person name="Lind A.E."/>
            <person name="van Eijk R."/>
            <person name="Schleper C."/>
            <person name="Guy L."/>
            <person name="Ettema T.J."/>
        </authorList>
    </citation>
    <scope>NUCLEOTIDE SEQUENCE</scope>
</reference>
<keyword evidence="3" id="KW-0547">Nucleotide-binding</keyword>
<evidence type="ECO:0000313" key="6">
    <source>
        <dbReference type="EMBL" id="KKL10287.1"/>
    </source>
</evidence>
<evidence type="ECO:0000256" key="4">
    <source>
        <dbReference type="ARBA" id="ARBA00022840"/>
    </source>
</evidence>
<dbReference type="PANTHER" id="PTHR43335:SF4">
    <property type="entry name" value="ABC TRANSPORTER, ATP-BINDING PROTEIN"/>
    <property type="match status" value="1"/>
</dbReference>
<name>A0A0F9B932_9ZZZZ</name>
<comment type="caution">
    <text evidence="6">The sequence shown here is derived from an EMBL/GenBank/DDBJ whole genome shotgun (WGS) entry which is preliminary data.</text>
</comment>
<dbReference type="InterPro" id="IPR027417">
    <property type="entry name" value="P-loop_NTPase"/>
</dbReference>
<dbReference type="AlphaFoldDB" id="A0A0F9B932"/>
<sequence length="309" mass="34152">MSNHPSDVILRTVGLAKRYGRLLALQDLNLEVRRGQVYGFLGPNGAGKTTTIALILGLIAPTAGHVEMFGLDTRRHLSEALRRTGAILEGQAYYPDLSGRDNLRVWSALSDGVGVKRMQETLDLVGLSGRSGDKVRTYSQGMKQRLGLAAALLHDPELLVLDEPTNGLDPAGMREFREMIRDLARIGKTVFVSSHLLGEVEQMCDYVGIVKGGRLLTQGSVRTLLRRGEALEMQVTEPDRAVQVLEGLEWVRGLRRQDDRIVVEAPRERAADLSRALAEHQIYLSELRPRDSSLEEFFLEVTGDANTDG</sequence>
<dbReference type="EMBL" id="LAZR01042122">
    <property type="protein sequence ID" value="KKL10287.1"/>
    <property type="molecule type" value="Genomic_DNA"/>
</dbReference>
<keyword evidence="2" id="KW-0813">Transport</keyword>
<organism evidence="6">
    <name type="scientific">marine sediment metagenome</name>
    <dbReference type="NCBI Taxonomy" id="412755"/>
    <lineage>
        <taxon>unclassified sequences</taxon>
        <taxon>metagenomes</taxon>
        <taxon>ecological metagenomes</taxon>
    </lineage>
</organism>
<evidence type="ECO:0000256" key="3">
    <source>
        <dbReference type="ARBA" id="ARBA00022741"/>
    </source>
</evidence>
<dbReference type="PANTHER" id="PTHR43335">
    <property type="entry name" value="ABC TRANSPORTER, ATP-BINDING PROTEIN"/>
    <property type="match status" value="1"/>
</dbReference>
<dbReference type="InterPro" id="IPR017871">
    <property type="entry name" value="ABC_transporter-like_CS"/>
</dbReference>
<dbReference type="SMART" id="SM00382">
    <property type="entry name" value="AAA"/>
    <property type="match status" value="1"/>
</dbReference>
<dbReference type="SUPFAM" id="SSF52540">
    <property type="entry name" value="P-loop containing nucleoside triphosphate hydrolases"/>
    <property type="match status" value="1"/>
</dbReference>
<dbReference type="Gene3D" id="3.40.50.300">
    <property type="entry name" value="P-loop containing nucleotide triphosphate hydrolases"/>
    <property type="match status" value="1"/>
</dbReference>
<gene>
    <name evidence="6" type="ORF">LCGC14_2557360</name>
</gene>
<proteinExistence type="inferred from homology"/>
<dbReference type="InterPro" id="IPR003439">
    <property type="entry name" value="ABC_transporter-like_ATP-bd"/>
</dbReference>
<feature type="domain" description="ABC transporter" evidence="5">
    <location>
        <begin position="10"/>
        <end position="237"/>
    </location>
</feature>
<protein>
    <recommendedName>
        <fullName evidence="5">ABC transporter domain-containing protein</fullName>
    </recommendedName>
</protein>
<keyword evidence="4" id="KW-0067">ATP-binding</keyword>
<dbReference type="InterPro" id="IPR003593">
    <property type="entry name" value="AAA+_ATPase"/>
</dbReference>
<evidence type="ECO:0000256" key="1">
    <source>
        <dbReference type="ARBA" id="ARBA00005417"/>
    </source>
</evidence>
<evidence type="ECO:0000259" key="5">
    <source>
        <dbReference type="PROSITE" id="PS50893"/>
    </source>
</evidence>
<dbReference type="Pfam" id="PF00005">
    <property type="entry name" value="ABC_tran"/>
    <property type="match status" value="1"/>
</dbReference>
<dbReference type="PROSITE" id="PS00211">
    <property type="entry name" value="ABC_TRANSPORTER_1"/>
    <property type="match status" value="1"/>
</dbReference>
<comment type="similarity">
    <text evidence="1">Belongs to the ABC transporter superfamily.</text>
</comment>